<evidence type="ECO:0000256" key="1">
    <source>
        <dbReference type="SAM" id="MobiDB-lite"/>
    </source>
</evidence>
<dbReference type="InterPro" id="IPR022212">
    <property type="entry name" value="DUF3741"/>
</dbReference>
<organism evidence="5">
    <name type="scientific">Aegilops tauschii</name>
    <name type="common">Tausch's goatgrass</name>
    <name type="synonym">Aegilops squarrosa</name>
    <dbReference type="NCBI Taxonomy" id="37682"/>
    <lineage>
        <taxon>Eukaryota</taxon>
        <taxon>Viridiplantae</taxon>
        <taxon>Streptophyta</taxon>
        <taxon>Embryophyta</taxon>
        <taxon>Tracheophyta</taxon>
        <taxon>Spermatophyta</taxon>
        <taxon>Magnoliopsida</taxon>
        <taxon>Liliopsida</taxon>
        <taxon>Poales</taxon>
        <taxon>Poaceae</taxon>
        <taxon>BOP clade</taxon>
        <taxon>Pooideae</taxon>
        <taxon>Triticodae</taxon>
        <taxon>Triticeae</taxon>
        <taxon>Triticinae</taxon>
        <taxon>Aegilops</taxon>
    </lineage>
</organism>
<reference evidence="5" key="1">
    <citation type="submission" date="2015-06" db="UniProtKB">
        <authorList>
            <consortium name="EnsemblPlants"/>
        </authorList>
    </citation>
    <scope>IDENTIFICATION</scope>
</reference>
<feature type="region of interest" description="Disordered" evidence="1">
    <location>
        <begin position="481"/>
        <end position="513"/>
    </location>
</feature>
<feature type="region of interest" description="Disordered" evidence="1">
    <location>
        <begin position="392"/>
        <end position="431"/>
    </location>
</feature>
<feature type="region of interest" description="Disordered" evidence="1">
    <location>
        <begin position="594"/>
        <end position="645"/>
    </location>
</feature>
<name>N1QVM0_AEGTA</name>
<dbReference type="Pfam" id="PF14383">
    <property type="entry name" value="VARLMGL"/>
    <property type="match status" value="1"/>
</dbReference>
<feature type="compositionally biased region" description="Polar residues" evidence="1">
    <location>
        <begin position="787"/>
        <end position="814"/>
    </location>
</feature>
<dbReference type="Pfam" id="PF14309">
    <property type="entry name" value="DUF4378"/>
    <property type="match status" value="1"/>
</dbReference>
<dbReference type="Pfam" id="PF12552">
    <property type="entry name" value="DUF3741"/>
    <property type="match status" value="1"/>
</dbReference>
<proteinExistence type="predicted"/>
<dbReference type="InterPro" id="IPR025486">
    <property type="entry name" value="DUF4378"/>
</dbReference>
<evidence type="ECO:0000259" key="4">
    <source>
        <dbReference type="Pfam" id="PF14383"/>
    </source>
</evidence>
<dbReference type="EnsemblPlants" id="EMT13565">
    <property type="protein sequence ID" value="EMT13565"/>
    <property type="gene ID" value="F775_11179"/>
</dbReference>
<evidence type="ECO:0008006" key="6">
    <source>
        <dbReference type="Google" id="ProtNLM"/>
    </source>
</evidence>
<feature type="compositionally biased region" description="Polar residues" evidence="1">
    <location>
        <begin position="481"/>
        <end position="495"/>
    </location>
</feature>
<evidence type="ECO:0000259" key="2">
    <source>
        <dbReference type="Pfam" id="PF12552"/>
    </source>
</evidence>
<feature type="domain" description="DUF3741" evidence="4">
    <location>
        <begin position="182"/>
        <end position="203"/>
    </location>
</feature>
<dbReference type="AlphaFoldDB" id="N1QVM0"/>
<feature type="region of interest" description="Disordered" evidence="1">
    <location>
        <begin position="762"/>
        <end position="814"/>
    </location>
</feature>
<feature type="region of interest" description="Disordered" evidence="1">
    <location>
        <begin position="533"/>
        <end position="553"/>
    </location>
</feature>
<feature type="compositionally biased region" description="Polar residues" evidence="1">
    <location>
        <begin position="600"/>
        <end position="612"/>
    </location>
</feature>
<evidence type="ECO:0000259" key="3">
    <source>
        <dbReference type="Pfam" id="PF14309"/>
    </source>
</evidence>
<evidence type="ECO:0000313" key="5">
    <source>
        <dbReference type="EnsemblPlants" id="EMT13565"/>
    </source>
</evidence>
<dbReference type="PANTHER" id="PTHR46634">
    <property type="entry name" value="M REDUCTASE II SUBUNIT GAMMA, PUTATIVE (DUF3741)-RELATED"/>
    <property type="match status" value="1"/>
</dbReference>
<accession>N1QVM0</accession>
<feature type="domain" description="DUF3741" evidence="2">
    <location>
        <begin position="295"/>
        <end position="339"/>
    </location>
</feature>
<dbReference type="PANTHER" id="PTHR46634:SF3">
    <property type="entry name" value="M REDUCTASE II SUBUNIT GAMMA, PUTATIVE (DUF3741)-RELATED"/>
    <property type="match status" value="1"/>
</dbReference>
<protein>
    <recommendedName>
        <fullName evidence="6">DUF4378 domain-containing protein</fullName>
    </recommendedName>
</protein>
<dbReference type="InterPro" id="IPR032795">
    <property type="entry name" value="DUF3741-assoc"/>
</dbReference>
<sequence>MGRRMRGGIRFRPLCSSQARSLFAVLLGFAREFRARFPAPPAYPASGALDSRTKPGNSAAFRVESSEFLVFLLLSPAEKTAECRRSSDSSPFFFCFVPSGLVPLVHSFLEYIAKESQSFADVVVLGDSPVRRGRTDIKRTVDPAKVCIEDKLETSTRSSLSSKSDASPMKKLLANQIAKEVESKRKPPSVVARLMGLEDDLPAQEQALHSAKSNLRRSHSHDKYAATKRALQQQEQHLYSKTTRGKHTGPKETVEFKDVYAVCEEPLRTHHLQDQTSSGLRSSQNKRDERIEVVRQKFIQAKRLATDENFLHSKEFHEALEVLSSNKDLFLKFLEEPSSVFSNPLYGQHTMAAPPQTKRITVLKPFKSAENKGARESRTHQADEENDFVMGKSHKRSHSAEDTFSKPNRIVVLKPSPGKPNRAHARLTPRSSPFELIQRTAFLGDLQDGTSTLGCTEVSGASAQYLPEDRRRRDESLLSSVYSNGYNGDESSLSRSEGDNIDEDGGSLSDSEVVSPVSRHSWDYIKRYSSTYSSSTHSRASHSHSAESSVIKEAKRRLSERWTTVACDEISQEVKLPRTSRTLGDMLSIRETEREETDAVINSASSSRSCGTKNELAMQASSVSTLREDETEESSPRNLARSKSLPVSSAMFDNMVVSANSEGCETPKVDTRQGKGKLSFKGKVSSFFFPRSKRLAEEKTTLPSDSFGEKVQVTFLDDKRSETNSDLQFDEQIAFCKDKADNSTIQTNCSLNVDVGSMEAPVSSDCPSGYTDEPTSNGGLKCMRDQPSPTSVLDASFEASNTNEPESSRSTSACNERVALRSRAIESVPCSLSCEDTYSHSPLHMHHLNSSNAEDNESECYALVQKILSSAGLDNLQVSMVFTGWHSADCPLDPALCDKFLDRKEEAAKSRERRSNQKLLFDCVNMALVETGQEALLRTYPWGKACFGARSEALSQDLGEEVWNHVRDWLYGVDRLAANEYGDAAMMLERIVHQEVEGGGWMKSARSEADEITKQIADGLLVELVGEAVADLTVCFPQQDLAMPMPNL</sequence>
<feature type="domain" description="DUF4378" evidence="3">
    <location>
        <begin position="863"/>
        <end position="1027"/>
    </location>
</feature>